<feature type="domain" description="Transglycosylase SLT" evidence="2">
    <location>
        <begin position="28"/>
        <end position="121"/>
    </location>
</feature>
<dbReference type="Pfam" id="PF01464">
    <property type="entry name" value="SLT"/>
    <property type="match status" value="1"/>
</dbReference>
<dbReference type="EMBL" id="CP001968">
    <property type="protein sequence ID" value="ADD68700.1"/>
    <property type="molecule type" value="Genomic_DNA"/>
</dbReference>
<proteinExistence type="inferred from homology"/>
<protein>
    <submittedName>
        <fullName evidence="3">Lytic transglycosylase catalytic</fullName>
    </submittedName>
</protein>
<dbReference type="PANTHER" id="PTHR37423">
    <property type="entry name" value="SOLUBLE LYTIC MUREIN TRANSGLYCOSYLASE-RELATED"/>
    <property type="match status" value="1"/>
</dbReference>
<dbReference type="InterPro" id="IPR023346">
    <property type="entry name" value="Lysozyme-like_dom_sf"/>
</dbReference>
<evidence type="ECO:0000256" key="1">
    <source>
        <dbReference type="ARBA" id="ARBA00007734"/>
    </source>
</evidence>
<sequence>MYHLAKHIVLVAGLGLVTSSDEEIDRLVLNASQKYGADPKLIHIMINVESKGRQFAISRTGAMGLMQVMPTTFFDIADGDPFLAEDNIDAGVRYFTTQYRRFKRIDLALAAYNAGPQRVKDGKVPDFGETRHYIKRIMDVYVNTD</sequence>
<dbReference type="KEGG" id="dap:Dacet_1937"/>
<dbReference type="STRING" id="522772.Dacet_1937"/>
<evidence type="ECO:0000259" key="2">
    <source>
        <dbReference type="Pfam" id="PF01464"/>
    </source>
</evidence>
<evidence type="ECO:0000313" key="3">
    <source>
        <dbReference type="EMBL" id="ADD68700.1"/>
    </source>
</evidence>
<dbReference type="InParanoid" id="D4H137"/>
<dbReference type="CAZy" id="GH23">
    <property type="family name" value="Glycoside Hydrolase Family 23"/>
</dbReference>
<dbReference type="SUPFAM" id="SSF53955">
    <property type="entry name" value="Lysozyme-like"/>
    <property type="match status" value="1"/>
</dbReference>
<dbReference type="CDD" id="cd00254">
    <property type="entry name" value="LT-like"/>
    <property type="match status" value="1"/>
</dbReference>
<dbReference type="Gene3D" id="1.10.530.10">
    <property type="match status" value="1"/>
</dbReference>
<dbReference type="HOGENOM" id="CLU_065765_7_1_0"/>
<dbReference type="eggNOG" id="COG0741">
    <property type="taxonomic scope" value="Bacteria"/>
</dbReference>
<dbReference type="PANTHER" id="PTHR37423:SF2">
    <property type="entry name" value="MEMBRANE-BOUND LYTIC MUREIN TRANSGLYCOSYLASE C"/>
    <property type="match status" value="1"/>
</dbReference>
<evidence type="ECO:0000313" key="4">
    <source>
        <dbReference type="Proteomes" id="UP000002012"/>
    </source>
</evidence>
<dbReference type="AlphaFoldDB" id="D4H137"/>
<organism evidence="3 4">
    <name type="scientific">Denitrovibrio acetiphilus (strain DSM 12809 / NBRC 114555 / N2460)</name>
    <dbReference type="NCBI Taxonomy" id="522772"/>
    <lineage>
        <taxon>Bacteria</taxon>
        <taxon>Pseudomonadati</taxon>
        <taxon>Deferribacterota</taxon>
        <taxon>Deferribacteres</taxon>
        <taxon>Deferribacterales</taxon>
        <taxon>Geovibrionaceae</taxon>
        <taxon>Denitrovibrio</taxon>
    </lineage>
</organism>
<reference evidence="3 4" key="1">
    <citation type="journal article" date="2010" name="Stand. Genomic Sci.">
        <title>Complete genome sequence of Denitrovibrio acetiphilus type strain (N2460).</title>
        <authorList>
            <person name="Kiss H."/>
            <person name="Lang E."/>
            <person name="Lapidus A."/>
            <person name="Copeland A."/>
            <person name="Nolan M."/>
            <person name="Glavina Del Rio T."/>
            <person name="Chen F."/>
            <person name="Lucas S."/>
            <person name="Tice H."/>
            <person name="Cheng J.F."/>
            <person name="Han C."/>
            <person name="Goodwin L."/>
            <person name="Pitluck S."/>
            <person name="Liolios K."/>
            <person name="Pati A."/>
            <person name="Ivanova N."/>
            <person name="Mavromatis K."/>
            <person name="Chen A."/>
            <person name="Palaniappan K."/>
            <person name="Land M."/>
            <person name="Hauser L."/>
            <person name="Chang Y.J."/>
            <person name="Jeffries C.D."/>
            <person name="Detter J.C."/>
            <person name="Brettin T."/>
            <person name="Spring S."/>
            <person name="Rohde M."/>
            <person name="Goker M."/>
            <person name="Woyke T."/>
            <person name="Bristow J."/>
            <person name="Eisen J.A."/>
            <person name="Markowitz V."/>
            <person name="Hugenholtz P."/>
            <person name="Kyrpides N.C."/>
            <person name="Klenk H.P."/>
        </authorList>
    </citation>
    <scope>NUCLEOTIDE SEQUENCE [LARGE SCALE GENOMIC DNA]</scope>
    <source>
        <strain evidence="4">DSM 12809 / NBRC 114555 / N2460</strain>
    </source>
</reference>
<comment type="similarity">
    <text evidence="1">Belongs to the transglycosylase Slt family.</text>
</comment>
<dbReference type="InterPro" id="IPR008258">
    <property type="entry name" value="Transglycosylase_SLT_dom_1"/>
</dbReference>
<name>D4H137_DENA2</name>
<dbReference type="Proteomes" id="UP000002012">
    <property type="component" value="Chromosome"/>
</dbReference>
<keyword evidence="4" id="KW-1185">Reference proteome</keyword>
<gene>
    <name evidence="3" type="ordered locus">Dacet_1937</name>
</gene>
<dbReference type="PaxDb" id="522772-Dacet_1937"/>
<accession>D4H137</accession>